<accession>A0A8J2NS96</accession>
<keyword evidence="1" id="KW-0812">Transmembrane</keyword>
<name>A0A8J2NS96_9HEXA</name>
<keyword evidence="1" id="KW-0472">Membrane</keyword>
<proteinExistence type="predicted"/>
<feature type="transmembrane region" description="Helical" evidence="1">
    <location>
        <begin position="12"/>
        <end position="36"/>
    </location>
</feature>
<keyword evidence="4" id="KW-1185">Reference proteome</keyword>
<dbReference type="AlphaFoldDB" id="A0A8J2NS96"/>
<protein>
    <recommendedName>
        <fullName evidence="2">O-acyltransferase WSD1 C-terminal domain-containing protein</fullName>
    </recommendedName>
</protein>
<evidence type="ECO:0000259" key="2">
    <source>
        <dbReference type="Pfam" id="PF06974"/>
    </source>
</evidence>
<comment type="caution">
    <text evidence="3">The sequence shown here is derived from an EMBL/GenBank/DDBJ whole genome shotgun (WGS) entry which is preliminary data.</text>
</comment>
<dbReference type="OrthoDB" id="619536at2759"/>
<dbReference type="Proteomes" id="UP000708208">
    <property type="component" value="Unassembled WGS sequence"/>
</dbReference>
<keyword evidence="1" id="KW-1133">Transmembrane helix</keyword>
<reference evidence="3" key="1">
    <citation type="submission" date="2021-06" db="EMBL/GenBank/DDBJ databases">
        <authorList>
            <person name="Hodson N. C."/>
            <person name="Mongue J. A."/>
            <person name="Jaron S. K."/>
        </authorList>
    </citation>
    <scope>NUCLEOTIDE SEQUENCE</scope>
</reference>
<feature type="domain" description="O-acyltransferase WSD1 C-terminal" evidence="2">
    <location>
        <begin position="344"/>
        <end position="468"/>
    </location>
</feature>
<feature type="transmembrane region" description="Helical" evidence="1">
    <location>
        <begin position="431"/>
        <end position="450"/>
    </location>
</feature>
<organism evidence="3 4">
    <name type="scientific">Allacma fusca</name>
    <dbReference type="NCBI Taxonomy" id="39272"/>
    <lineage>
        <taxon>Eukaryota</taxon>
        <taxon>Metazoa</taxon>
        <taxon>Ecdysozoa</taxon>
        <taxon>Arthropoda</taxon>
        <taxon>Hexapoda</taxon>
        <taxon>Collembola</taxon>
        <taxon>Symphypleona</taxon>
        <taxon>Sminthuridae</taxon>
        <taxon>Allacma</taxon>
    </lineage>
</organism>
<dbReference type="InterPro" id="IPR009721">
    <property type="entry name" value="O-acyltransferase_WSD1_C"/>
</dbReference>
<evidence type="ECO:0000313" key="4">
    <source>
        <dbReference type="Proteomes" id="UP000708208"/>
    </source>
</evidence>
<gene>
    <name evidence="3" type="ORF">AFUS01_LOCUS1830</name>
</gene>
<dbReference type="EMBL" id="CAJVCH010010384">
    <property type="protein sequence ID" value="CAG7667482.1"/>
    <property type="molecule type" value="Genomic_DNA"/>
</dbReference>
<evidence type="ECO:0000313" key="3">
    <source>
        <dbReference type="EMBL" id="CAG7667482.1"/>
    </source>
</evidence>
<evidence type="ECO:0000256" key="1">
    <source>
        <dbReference type="SAM" id="Phobius"/>
    </source>
</evidence>
<sequence length="495" mass="56095">MDKQCFHRVLIYLSAAAFSISIYITLAPIALVIYLYRLFVIIICQILRPELGSIVAGVDALFINPDNQKSSSVILTCFVVNNIVSEHRVREICEQRVLRLKDLDGNLVYKRLYQYWVNVLGYSFWKTEDNFDLRNHVRKYDYNNICNLPIPTDEPALKLVLPKIVDLPWGRNKSHWEILIVDSYKLNYLSSETTSKKGSLIIFRFDHFLCDFSSIIGIFRTLFQSKFNTPALGRNDRALSFLQRTSLALTFPYEVFKQSPFNKKRKCICSRKSSSNLIYDVSDNIPVSAIKSIKDTNNVDFASVIQSAVNASVCRCLQHNGKTPNTIDILSAFPVSNHPGGLCNHATTILEDFPLQFESSERRLHETNEVLKSISKNRGPIATFYLLQVLAFLPSTVINKLVSSSYKLRPSFFISIVPTTSSTEYFDGGEILDAFFVGTVIGMIITAFGVGNKFRLNFLMDENVLGNCSNPECLSQGLNTELEYLLTLDKESKGH</sequence>
<dbReference type="Pfam" id="PF06974">
    <property type="entry name" value="WS_DGAT_C"/>
    <property type="match status" value="1"/>
</dbReference>